<dbReference type="GO" id="GO:0032153">
    <property type="term" value="C:cell division site"/>
    <property type="evidence" value="ECO:0007669"/>
    <property type="project" value="TreeGrafter"/>
</dbReference>
<evidence type="ECO:0000256" key="4">
    <source>
        <dbReference type="ARBA" id="ARBA00022618"/>
    </source>
</evidence>
<dbReference type="SUPFAM" id="SSF102829">
    <property type="entry name" value="Cell division protein ZapA-like"/>
    <property type="match status" value="1"/>
</dbReference>
<dbReference type="EMBL" id="JACCFH010000001">
    <property type="protein sequence ID" value="NYG33891.1"/>
    <property type="molecule type" value="Genomic_DNA"/>
</dbReference>
<evidence type="ECO:0000256" key="1">
    <source>
        <dbReference type="ARBA" id="ARBA00004496"/>
    </source>
</evidence>
<dbReference type="PANTHER" id="PTHR34981:SF1">
    <property type="entry name" value="CELL DIVISION PROTEIN ZAPA"/>
    <property type="match status" value="1"/>
</dbReference>
<dbReference type="InterPro" id="IPR007838">
    <property type="entry name" value="Cell_div_ZapA-like"/>
</dbReference>
<dbReference type="GO" id="GO:0000921">
    <property type="term" value="P:septin ring assembly"/>
    <property type="evidence" value="ECO:0007669"/>
    <property type="project" value="TreeGrafter"/>
</dbReference>
<dbReference type="Proteomes" id="UP000518288">
    <property type="component" value="Unassembled WGS sequence"/>
</dbReference>
<evidence type="ECO:0000313" key="11">
    <source>
        <dbReference type="Proteomes" id="UP000518288"/>
    </source>
</evidence>
<dbReference type="AlphaFoldDB" id="A0A7Y9QYL2"/>
<proteinExistence type="predicted"/>
<evidence type="ECO:0000256" key="2">
    <source>
        <dbReference type="ARBA" id="ARBA00015195"/>
    </source>
</evidence>
<comment type="subunit">
    <text evidence="8">Homodimer. Interacts with FtsZ.</text>
</comment>
<sequence length="115" mass="12324">MKQLEVSIMGQSYILACPDGGEAVLTAAVRQVDREMCTIRDAGRVKARERIAVLAALNLAYSLIEHRTMDGHAAPAQITESAPVLAPSTPLITIDVDSLVRRIDAALGDQDHTST</sequence>
<evidence type="ECO:0000256" key="5">
    <source>
        <dbReference type="ARBA" id="ARBA00023210"/>
    </source>
</evidence>
<dbReference type="GO" id="GO:0030428">
    <property type="term" value="C:cell septum"/>
    <property type="evidence" value="ECO:0007669"/>
    <property type="project" value="TreeGrafter"/>
</dbReference>
<evidence type="ECO:0000256" key="7">
    <source>
        <dbReference type="ARBA" id="ARBA00024910"/>
    </source>
</evidence>
<dbReference type="GO" id="GO:0005829">
    <property type="term" value="C:cytosol"/>
    <property type="evidence" value="ECO:0007669"/>
    <property type="project" value="TreeGrafter"/>
</dbReference>
<evidence type="ECO:0000256" key="3">
    <source>
        <dbReference type="ARBA" id="ARBA00022490"/>
    </source>
</evidence>
<protein>
    <recommendedName>
        <fullName evidence="2">Cell division protein ZapA</fullName>
    </recommendedName>
    <alternativeName>
        <fullName evidence="9">Z ring-associated protein ZapA</fullName>
    </alternativeName>
</protein>
<keyword evidence="5" id="KW-0717">Septation</keyword>
<reference evidence="10 11" key="1">
    <citation type="submission" date="2020-07" db="EMBL/GenBank/DDBJ databases">
        <title>Genomic Encyclopedia of Archaeal and Bacterial Type Strains, Phase II (KMG-II): from individual species to whole genera.</title>
        <authorList>
            <person name="Goeker M."/>
        </authorList>
    </citation>
    <scope>NUCLEOTIDE SEQUENCE [LARGE SCALE GENOMIC DNA]</scope>
    <source>
        <strain evidence="10 11">DSM 21226</strain>
    </source>
</reference>
<dbReference type="PANTHER" id="PTHR34981">
    <property type="entry name" value="CELL DIVISION PROTEIN ZAPA"/>
    <property type="match status" value="1"/>
</dbReference>
<evidence type="ECO:0000313" key="10">
    <source>
        <dbReference type="EMBL" id="NYG33891.1"/>
    </source>
</evidence>
<dbReference type="RefSeq" id="WP_179634596.1">
    <property type="nucleotide sequence ID" value="NZ_CAXYYM010000045.1"/>
</dbReference>
<name>A0A7Y9QYL2_9BURK</name>
<keyword evidence="4 10" id="KW-0132">Cell division</keyword>
<keyword evidence="3" id="KW-0963">Cytoplasm</keyword>
<dbReference type="GO" id="GO:0000917">
    <property type="term" value="P:division septum assembly"/>
    <property type="evidence" value="ECO:0007669"/>
    <property type="project" value="UniProtKB-KW"/>
</dbReference>
<dbReference type="InterPro" id="IPR042233">
    <property type="entry name" value="Cell_div_ZapA_N"/>
</dbReference>
<dbReference type="Pfam" id="PF05164">
    <property type="entry name" value="ZapA"/>
    <property type="match status" value="1"/>
</dbReference>
<comment type="subcellular location">
    <subcellularLocation>
        <location evidence="1">Cytoplasm</location>
    </subcellularLocation>
</comment>
<dbReference type="Gene3D" id="3.30.160.880">
    <property type="entry name" value="Cell division protein ZapA protomer, N-terminal domain"/>
    <property type="match status" value="1"/>
</dbReference>
<comment type="caution">
    <text evidence="10">The sequence shown here is derived from an EMBL/GenBank/DDBJ whole genome shotgun (WGS) entry which is preliminary data.</text>
</comment>
<dbReference type="GO" id="GO:0043093">
    <property type="term" value="P:FtsZ-dependent cytokinesis"/>
    <property type="evidence" value="ECO:0007669"/>
    <property type="project" value="TreeGrafter"/>
</dbReference>
<dbReference type="InterPro" id="IPR036192">
    <property type="entry name" value="Cell_div_ZapA-like_sf"/>
</dbReference>
<dbReference type="Gene3D" id="1.20.5.50">
    <property type="match status" value="1"/>
</dbReference>
<evidence type="ECO:0000256" key="8">
    <source>
        <dbReference type="ARBA" id="ARBA00026068"/>
    </source>
</evidence>
<organism evidence="10 11">
    <name type="scientific">Sphaerotilus montanus</name>
    <dbReference type="NCBI Taxonomy" id="522889"/>
    <lineage>
        <taxon>Bacteria</taxon>
        <taxon>Pseudomonadati</taxon>
        <taxon>Pseudomonadota</taxon>
        <taxon>Betaproteobacteria</taxon>
        <taxon>Burkholderiales</taxon>
        <taxon>Sphaerotilaceae</taxon>
        <taxon>Sphaerotilus</taxon>
    </lineage>
</organism>
<gene>
    <name evidence="10" type="ORF">BDD16_002877</name>
</gene>
<evidence type="ECO:0000256" key="6">
    <source>
        <dbReference type="ARBA" id="ARBA00023306"/>
    </source>
</evidence>
<evidence type="ECO:0000256" key="9">
    <source>
        <dbReference type="ARBA" id="ARBA00033158"/>
    </source>
</evidence>
<comment type="function">
    <text evidence="7">Activator of cell division through the inhibition of FtsZ GTPase activity, therefore promoting FtsZ assembly into bundles of protofilaments necessary for the formation of the division Z ring. It is recruited early at mid-cell but it is not essential for cell division.</text>
</comment>
<keyword evidence="6" id="KW-0131">Cell cycle</keyword>
<keyword evidence="11" id="KW-1185">Reference proteome</keyword>
<accession>A0A7Y9QYL2</accession>